<evidence type="ECO:0000256" key="15">
    <source>
        <dbReference type="ARBA" id="ARBA00048639"/>
    </source>
</evidence>
<comment type="catalytic activity">
    <reaction evidence="15 16">
        <text>(S)-dihydroorotate + a quinone = orotate + a quinol</text>
        <dbReference type="Rhea" id="RHEA:30187"/>
        <dbReference type="ChEBI" id="CHEBI:24646"/>
        <dbReference type="ChEBI" id="CHEBI:30839"/>
        <dbReference type="ChEBI" id="CHEBI:30864"/>
        <dbReference type="ChEBI" id="CHEBI:132124"/>
        <dbReference type="EC" id="1.3.5.2"/>
    </reaction>
</comment>
<comment type="pathway">
    <text evidence="2 16">Pyrimidine metabolism; UMP biosynthesis via de novo pathway; orotate from (S)-dihydroorotate (quinone route): step 1/1.</text>
</comment>
<dbReference type="InterPro" id="IPR013785">
    <property type="entry name" value="Aldolase_TIM"/>
</dbReference>
<evidence type="ECO:0000256" key="5">
    <source>
        <dbReference type="ARBA" id="ARBA00017599"/>
    </source>
</evidence>
<comment type="caution">
    <text evidence="19">The sequence shown here is derived from an EMBL/GenBank/DDBJ whole genome shotgun (WGS) entry which is preliminary data.</text>
</comment>
<dbReference type="CDD" id="cd04738">
    <property type="entry name" value="DHOD_2_like"/>
    <property type="match status" value="1"/>
</dbReference>
<dbReference type="SUPFAM" id="SSF51395">
    <property type="entry name" value="FMN-linked oxidoreductases"/>
    <property type="match status" value="1"/>
</dbReference>
<evidence type="ECO:0000256" key="2">
    <source>
        <dbReference type="ARBA" id="ARBA00005161"/>
    </source>
</evidence>
<sequence>MATRLALKFMKQCSTYRKVKLNNNFRHNFCTDASVGTARTPPPPIPKKVPQFSKKGRLFTGAGIGLLIGGGAYASTVDEATFCGWLFNATKLVNPFFAFLDPEVAHRLAVSAAARGWVPIEKRPDPPILELEVWGRRFSNPIGLSAGFDKNAEAVEGLLGLGFGFVEVGSVTPVPQEGNPKPRIFRLRNEGAIINRCGFNSEGIVAVAKRLGAQHGKRKLETTSSSSMNEEEVVQGGKAGPGILGVNLGKNKTSEDAAADYVQGVHTLSQYADYMVINISSPNTPGLRQLQGRKQLKDLVKKVQAARDEMQWGEEGPPPLLVKIAPDLSKQDLEDIAAVALALRVDGLIISNTTIQRPNSVTQNPVSQETGGLSGQPLFTLSTNILKDMYILTKGRIPLIGCGGISSGEDAYKKIRAGATLVQLYTAFAYGGPALIPKIKVELAECLERDGYKSIYEAVGADCR</sequence>
<dbReference type="Pfam" id="PF01180">
    <property type="entry name" value="DHO_dh"/>
    <property type="match status" value="1"/>
</dbReference>
<evidence type="ECO:0000256" key="16">
    <source>
        <dbReference type="RuleBase" id="RU361255"/>
    </source>
</evidence>
<dbReference type="GO" id="GO:0005743">
    <property type="term" value="C:mitochondrial inner membrane"/>
    <property type="evidence" value="ECO:0007669"/>
    <property type="project" value="UniProtKB-SubCell"/>
</dbReference>
<evidence type="ECO:0000256" key="9">
    <source>
        <dbReference type="ARBA" id="ARBA00022792"/>
    </source>
</evidence>
<evidence type="ECO:0000256" key="1">
    <source>
        <dbReference type="ARBA" id="ARBA00004434"/>
    </source>
</evidence>
<comment type="similarity">
    <text evidence="3 16">Belongs to the dihydroorotate dehydrogenase family. Type 2 subfamily.</text>
</comment>
<keyword evidence="20" id="KW-1185">Reference proteome</keyword>
<dbReference type="NCBIfam" id="NF003645">
    <property type="entry name" value="PRK05286.1-2"/>
    <property type="match status" value="1"/>
</dbReference>
<dbReference type="EC" id="1.3.5.2" evidence="4 16"/>
<keyword evidence="6 16" id="KW-0285">Flavoprotein</keyword>
<dbReference type="FunFam" id="3.20.20.70:FF:000066">
    <property type="entry name" value="Dihydroorotate dehydrogenase (quinone), mitochondrial"/>
    <property type="match status" value="1"/>
</dbReference>
<evidence type="ECO:0000256" key="8">
    <source>
        <dbReference type="ARBA" id="ARBA00022692"/>
    </source>
</evidence>
<dbReference type="EMBL" id="JAVIJP010000016">
    <property type="protein sequence ID" value="KAL3641921.1"/>
    <property type="molecule type" value="Genomic_DNA"/>
</dbReference>
<dbReference type="GO" id="GO:0106430">
    <property type="term" value="F:dihydroorotate dehydrogenase (quinone) activity"/>
    <property type="evidence" value="ECO:0007669"/>
    <property type="project" value="UniProtKB-EC"/>
</dbReference>
<reference evidence="20" key="1">
    <citation type="journal article" date="2024" name="IScience">
        <title>Strigolactones Initiate the Formation of Haustorium-like Structures in Castilleja.</title>
        <authorList>
            <person name="Buerger M."/>
            <person name="Peterson D."/>
            <person name="Chory J."/>
        </authorList>
    </citation>
    <scope>NUCLEOTIDE SEQUENCE [LARGE SCALE GENOMIC DNA]</scope>
</reference>
<dbReference type="InterPro" id="IPR050074">
    <property type="entry name" value="DHO_dehydrogenase"/>
</dbReference>
<evidence type="ECO:0000256" key="12">
    <source>
        <dbReference type="ARBA" id="ARBA00023002"/>
    </source>
</evidence>
<dbReference type="PANTHER" id="PTHR48109:SF4">
    <property type="entry name" value="DIHYDROOROTATE DEHYDROGENASE (QUINONE), MITOCHONDRIAL"/>
    <property type="match status" value="1"/>
</dbReference>
<dbReference type="InterPro" id="IPR005720">
    <property type="entry name" value="Dihydroorotate_DH_cat"/>
</dbReference>
<dbReference type="NCBIfam" id="TIGR01036">
    <property type="entry name" value="pyrD_sub2"/>
    <property type="match status" value="1"/>
</dbReference>
<protein>
    <recommendedName>
        <fullName evidence="5 16">Dihydroorotate dehydrogenase (quinone), mitochondrial</fullName>
        <shortName evidence="16">DHOdehase</shortName>
        <ecNumber evidence="4 16">1.3.5.2</ecNumber>
    </recommendedName>
</protein>
<feature type="region of interest" description="Disordered" evidence="17">
    <location>
        <begin position="217"/>
        <end position="236"/>
    </location>
</feature>
<keyword evidence="11" id="KW-1133">Transmembrane helix</keyword>
<dbReference type="PANTHER" id="PTHR48109">
    <property type="entry name" value="DIHYDROOROTATE DEHYDROGENASE (QUINONE), MITOCHONDRIAL-RELATED"/>
    <property type="match status" value="1"/>
</dbReference>
<dbReference type="InterPro" id="IPR005719">
    <property type="entry name" value="Dihydroorotate_DH_2"/>
</dbReference>
<dbReference type="Gene3D" id="3.20.20.70">
    <property type="entry name" value="Aldolase class I"/>
    <property type="match status" value="1"/>
</dbReference>
<evidence type="ECO:0000256" key="17">
    <source>
        <dbReference type="SAM" id="MobiDB-lite"/>
    </source>
</evidence>
<keyword evidence="10" id="KW-0809">Transit peptide</keyword>
<evidence type="ECO:0000256" key="11">
    <source>
        <dbReference type="ARBA" id="ARBA00022989"/>
    </source>
</evidence>
<evidence type="ECO:0000256" key="6">
    <source>
        <dbReference type="ARBA" id="ARBA00022630"/>
    </source>
</evidence>
<evidence type="ECO:0000256" key="10">
    <source>
        <dbReference type="ARBA" id="ARBA00022946"/>
    </source>
</evidence>
<dbReference type="PROSITE" id="PS00912">
    <property type="entry name" value="DHODEHASE_2"/>
    <property type="match status" value="1"/>
</dbReference>
<evidence type="ECO:0000313" key="20">
    <source>
        <dbReference type="Proteomes" id="UP001632038"/>
    </source>
</evidence>
<evidence type="ECO:0000256" key="3">
    <source>
        <dbReference type="ARBA" id="ARBA00005359"/>
    </source>
</evidence>
<evidence type="ECO:0000256" key="7">
    <source>
        <dbReference type="ARBA" id="ARBA00022643"/>
    </source>
</evidence>
<evidence type="ECO:0000313" key="19">
    <source>
        <dbReference type="EMBL" id="KAL3641921.1"/>
    </source>
</evidence>
<dbReference type="PROSITE" id="PS00911">
    <property type="entry name" value="DHODEHASE_1"/>
    <property type="match status" value="1"/>
</dbReference>
<keyword evidence="12 16" id="KW-0560">Oxidoreductase</keyword>
<comment type="subcellular location">
    <subcellularLocation>
        <location evidence="1 16">Mitochondrion inner membrane</location>
        <topology evidence="1 16">Single-pass membrane protein</topology>
    </subcellularLocation>
</comment>
<feature type="domain" description="Dihydroorotate dehydrogenase catalytic" evidence="18">
    <location>
        <begin position="129"/>
        <end position="447"/>
    </location>
</feature>
<evidence type="ECO:0000256" key="14">
    <source>
        <dbReference type="ARBA" id="ARBA00023136"/>
    </source>
</evidence>
<dbReference type="AlphaFoldDB" id="A0ABD3DLZ7"/>
<keyword evidence="9 16" id="KW-0999">Mitochondrion inner membrane</keyword>
<proteinExistence type="inferred from homology"/>
<gene>
    <name evidence="19" type="ORF">CASFOL_012736</name>
</gene>
<accession>A0ABD3DLZ7</accession>
<keyword evidence="14" id="KW-0472">Membrane</keyword>
<name>A0ABD3DLZ7_9LAMI</name>
<comment type="cofactor">
    <cofactor evidence="16">
        <name>FMN</name>
        <dbReference type="ChEBI" id="CHEBI:58210"/>
    </cofactor>
    <text evidence="16">Binds 1 FMN per subunit.</text>
</comment>
<evidence type="ECO:0000256" key="4">
    <source>
        <dbReference type="ARBA" id="ARBA00012791"/>
    </source>
</evidence>
<keyword evidence="7 16" id="KW-0288">FMN</keyword>
<keyword evidence="8" id="KW-0812">Transmembrane</keyword>
<dbReference type="InterPro" id="IPR001295">
    <property type="entry name" value="Dihydroorotate_DH_CS"/>
</dbReference>
<evidence type="ECO:0000259" key="18">
    <source>
        <dbReference type="Pfam" id="PF01180"/>
    </source>
</evidence>
<evidence type="ECO:0000256" key="13">
    <source>
        <dbReference type="ARBA" id="ARBA00023128"/>
    </source>
</evidence>
<keyword evidence="13 16" id="KW-0496">Mitochondrion</keyword>
<organism evidence="19 20">
    <name type="scientific">Castilleja foliolosa</name>
    <dbReference type="NCBI Taxonomy" id="1961234"/>
    <lineage>
        <taxon>Eukaryota</taxon>
        <taxon>Viridiplantae</taxon>
        <taxon>Streptophyta</taxon>
        <taxon>Embryophyta</taxon>
        <taxon>Tracheophyta</taxon>
        <taxon>Spermatophyta</taxon>
        <taxon>Magnoliopsida</taxon>
        <taxon>eudicotyledons</taxon>
        <taxon>Gunneridae</taxon>
        <taxon>Pentapetalae</taxon>
        <taxon>asterids</taxon>
        <taxon>lamiids</taxon>
        <taxon>Lamiales</taxon>
        <taxon>Orobanchaceae</taxon>
        <taxon>Pedicularideae</taxon>
        <taxon>Castillejinae</taxon>
        <taxon>Castilleja</taxon>
    </lineage>
</organism>
<dbReference type="NCBIfam" id="NF003652">
    <property type="entry name" value="PRK05286.2-5"/>
    <property type="match status" value="1"/>
</dbReference>
<dbReference type="Proteomes" id="UP001632038">
    <property type="component" value="Unassembled WGS sequence"/>
</dbReference>